<dbReference type="FunFam" id="3.40.50.620:FF:000089">
    <property type="entry name" value="Bifunctional coenzyme A synthase"/>
    <property type="match status" value="1"/>
</dbReference>
<feature type="chain" id="PRO_5043752938" description="Cytidyltransferase-like domain-containing protein" evidence="2">
    <location>
        <begin position="23"/>
        <end position="380"/>
    </location>
</feature>
<feature type="signal peptide" evidence="2">
    <location>
        <begin position="1"/>
        <end position="22"/>
    </location>
</feature>
<dbReference type="CDD" id="cd02164">
    <property type="entry name" value="PPAT_CoAS"/>
    <property type="match status" value="1"/>
</dbReference>
<evidence type="ECO:0000259" key="3">
    <source>
        <dbReference type="Pfam" id="PF01467"/>
    </source>
</evidence>
<dbReference type="NCBIfam" id="TIGR00125">
    <property type="entry name" value="cyt_tran_rel"/>
    <property type="match status" value="1"/>
</dbReference>
<comment type="caution">
    <text evidence="4">The sequence shown here is derived from an EMBL/GenBank/DDBJ whole genome shotgun (WGS) entry which is preliminary data.</text>
</comment>
<dbReference type="GO" id="GO:0015937">
    <property type="term" value="P:coenzyme A biosynthetic process"/>
    <property type="evidence" value="ECO:0007669"/>
    <property type="project" value="TreeGrafter"/>
</dbReference>
<feature type="region of interest" description="Disordered" evidence="1">
    <location>
        <begin position="138"/>
        <end position="168"/>
    </location>
</feature>
<accession>A0AAV5GTH4</accession>
<protein>
    <recommendedName>
        <fullName evidence="3">Cytidyltransferase-like domain-containing protein</fullName>
    </recommendedName>
</protein>
<feature type="compositionally biased region" description="Low complexity" evidence="1">
    <location>
        <begin position="317"/>
        <end position="344"/>
    </location>
</feature>
<dbReference type="InterPro" id="IPR014729">
    <property type="entry name" value="Rossmann-like_a/b/a_fold"/>
</dbReference>
<dbReference type="AlphaFoldDB" id="A0AAV5GTH4"/>
<evidence type="ECO:0000313" key="4">
    <source>
        <dbReference type="EMBL" id="GJN92332.1"/>
    </source>
</evidence>
<feature type="region of interest" description="Disordered" evidence="1">
    <location>
        <begin position="317"/>
        <end position="380"/>
    </location>
</feature>
<gene>
    <name evidence="4" type="ORF">Rhopal_005362-T1</name>
</gene>
<evidence type="ECO:0000313" key="5">
    <source>
        <dbReference type="Proteomes" id="UP001342314"/>
    </source>
</evidence>
<name>A0AAV5GTH4_9BASI</name>
<reference evidence="4 5" key="1">
    <citation type="submission" date="2021-12" db="EMBL/GenBank/DDBJ databases">
        <title>High titer production of polyol ester of fatty acids by Rhodotorula paludigena BS15 towards product separation-free biomass refinery.</title>
        <authorList>
            <person name="Mano J."/>
            <person name="Ono H."/>
            <person name="Tanaka T."/>
            <person name="Naito K."/>
            <person name="Sushida H."/>
            <person name="Ike M."/>
            <person name="Tokuyasu K."/>
            <person name="Kitaoka M."/>
        </authorList>
    </citation>
    <scope>NUCLEOTIDE SEQUENCE [LARGE SCALE GENOMIC DNA]</scope>
    <source>
        <strain evidence="4 5">BS15</strain>
    </source>
</reference>
<dbReference type="Gene3D" id="3.40.50.620">
    <property type="entry name" value="HUPs"/>
    <property type="match status" value="1"/>
</dbReference>
<evidence type="ECO:0000256" key="2">
    <source>
        <dbReference type="SAM" id="SignalP"/>
    </source>
</evidence>
<evidence type="ECO:0000256" key="1">
    <source>
        <dbReference type="SAM" id="MobiDB-lite"/>
    </source>
</evidence>
<keyword evidence="5" id="KW-1185">Reference proteome</keyword>
<feature type="domain" description="Cytidyltransferase-like" evidence="3">
    <location>
        <begin position="187"/>
        <end position="321"/>
    </location>
</feature>
<feature type="region of interest" description="Disordered" evidence="1">
    <location>
        <begin position="50"/>
        <end position="80"/>
    </location>
</feature>
<dbReference type="PANTHER" id="PTHR10695:SF46">
    <property type="entry name" value="BIFUNCTIONAL COENZYME A SYNTHASE-RELATED"/>
    <property type="match status" value="1"/>
</dbReference>
<sequence length="380" mass="39636">MASAHRTLVLSFPSLPAFLASSAHLAPVRSSARATRTRLLVLVRTPAHAPSPWLGPAPAPETGTASSADPAPPPLPPPTALFLPLERALARTYAAATSAFFESDDGPLKSVDVVVEQLRLVGGVCVNETEHGDVDRWEWDGDDNDDVLTSASGKGKGRADDPAPALEPAVSGDEAAAVPSIYPVVALGGTFDHLHAGHKILLTMACAICSDKLIVGVSDEVLLQNKKYKHLLEPLDARIRAVEQFVALVRPSIRCDAVPLQDVYGPTAHDPSVGALVVSDETRSGGDTINTLRREKSLSQLDIYTISLVADDARLPSSSSSAALPPSDPAAAAGGVAAEVPVSAKMGSTGIREWLDRRRSRLGGPSGRGSSTDGETRGAV</sequence>
<proteinExistence type="predicted"/>
<organism evidence="4 5">
    <name type="scientific">Rhodotorula paludigena</name>
    <dbReference type="NCBI Taxonomy" id="86838"/>
    <lineage>
        <taxon>Eukaryota</taxon>
        <taxon>Fungi</taxon>
        <taxon>Dikarya</taxon>
        <taxon>Basidiomycota</taxon>
        <taxon>Pucciniomycotina</taxon>
        <taxon>Microbotryomycetes</taxon>
        <taxon>Sporidiobolales</taxon>
        <taxon>Sporidiobolaceae</taxon>
        <taxon>Rhodotorula</taxon>
    </lineage>
</organism>
<dbReference type="EMBL" id="BQKY01000011">
    <property type="protein sequence ID" value="GJN92332.1"/>
    <property type="molecule type" value="Genomic_DNA"/>
</dbReference>
<dbReference type="Pfam" id="PF01467">
    <property type="entry name" value="CTP_transf_like"/>
    <property type="match status" value="1"/>
</dbReference>
<keyword evidence="2" id="KW-0732">Signal</keyword>
<dbReference type="Proteomes" id="UP001342314">
    <property type="component" value="Unassembled WGS sequence"/>
</dbReference>
<dbReference type="PANTHER" id="PTHR10695">
    <property type="entry name" value="DEPHOSPHO-COA KINASE-RELATED"/>
    <property type="match status" value="1"/>
</dbReference>
<dbReference type="GO" id="GO:0004140">
    <property type="term" value="F:dephospho-CoA kinase activity"/>
    <property type="evidence" value="ECO:0007669"/>
    <property type="project" value="TreeGrafter"/>
</dbReference>
<dbReference type="InterPro" id="IPR004821">
    <property type="entry name" value="Cyt_trans-like"/>
</dbReference>
<dbReference type="SUPFAM" id="SSF52374">
    <property type="entry name" value="Nucleotidylyl transferase"/>
    <property type="match status" value="1"/>
</dbReference>
<feature type="compositionally biased region" description="Pro residues" evidence="1">
    <location>
        <begin position="70"/>
        <end position="79"/>
    </location>
</feature>